<evidence type="ECO:0000313" key="3">
    <source>
        <dbReference type="Proteomes" id="UP001595916"/>
    </source>
</evidence>
<accession>A0ABV9QMW1</accession>
<evidence type="ECO:0000256" key="1">
    <source>
        <dbReference type="SAM" id="MobiDB-lite"/>
    </source>
</evidence>
<name>A0ABV9QMW1_9FIRM</name>
<dbReference type="Proteomes" id="UP001595916">
    <property type="component" value="Unassembled WGS sequence"/>
</dbReference>
<sequence length="271" mass="31262">MKRKIMIVFFMVALFAGAGLFFRATSQSLGVSTSEGQKTEQFQNRQVSKELDRSDKKSHLLMDNFCIDTGGRYWYQTEGNIAYKMSVKNERPTEMKVTIFTPDNEEFDFLVGPNDTDEFTTNDAKEGRYEIDFQNEEGDPEGRFSLEVSEVPFLNKKPKPNKEQKKQSDKKSHLLMDNFCIDTGGRYWYQTEGNIAYKMSVKNERPIEMKVTIFTPDNEEVYFVVGPNDTGEFTVNEAKEGKYDIDFQNEEGDPKGRFSLEVSEVPFSKTE</sequence>
<dbReference type="EMBL" id="JBHSHL010000042">
    <property type="protein sequence ID" value="MFC4805263.1"/>
    <property type="molecule type" value="Genomic_DNA"/>
</dbReference>
<organism evidence="2 3">
    <name type="scientific">Filifactor villosus</name>
    <dbReference type="NCBI Taxonomy" id="29374"/>
    <lineage>
        <taxon>Bacteria</taxon>
        <taxon>Bacillati</taxon>
        <taxon>Bacillota</taxon>
        <taxon>Clostridia</taxon>
        <taxon>Peptostreptococcales</taxon>
        <taxon>Filifactoraceae</taxon>
        <taxon>Filifactor</taxon>
    </lineage>
</organism>
<reference evidence="3" key="1">
    <citation type="journal article" date="2019" name="Int. J. Syst. Evol. Microbiol.">
        <title>The Global Catalogue of Microorganisms (GCM) 10K type strain sequencing project: providing services to taxonomists for standard genome sequencing and annotation.</title>
        <authorList>
            <consortium name="The Broad Institute Genomics Platform"/>
            <consortium name="The Broad Institute Genome Sequencing Center for Infectious Disease"/>
            <person name="Wu L."/>
            <person name="Ma J."/>
        </authorList>
    </citation>
    <scope>NUCLEOTIDE SEQUENCE [LARGE SCALE GENOMIC DNA]</scope>
    <source>
        <strain evidence="3">CCUG 46385</strain>
    </source>
</reference>
<comment type="caution">
    <text evidence="2">The sequence shown here is derived from an EMBL/GenBank/DDBJ whole genome shotgun (WGS) entry which is preliminary data.</text>
</comment>
<dbReference type="RefSeq" id="WP_379788807.1">
    <property type="nucleotide sequence ID" value="NZ_JBHSHL010000042.1"/>
</dbReference>
<proteinExistence type="predicted"/>
<keyword evidence="3" id="KW-1185">Reference proteome</keyword>
<evidence type="ECO:0000313" key="2">
    <source>
        <dbReference type="EMBL" id="MFC4805263.1"/>
    </source>
</evidence>
<protein>
    <submittedName>
        <fullName evidence="2">Uncharacterized protein</fullName>
    </submittedName>
</protein>
<feature type="region of interest" description="Disordered" evidence="1">
    <location>
        <begin position="248"/>
        <end position="271"/>
    </location>
</feature>
<gene>
    <name evidence="2" type="ORF">ACFO4R_09235</name>
</gene>